<dbReference type="GO" id="GO:0005886">
    <property type="term" value="C:plasma membrane"/>
    <property type="evidence" value="ECO:0007669"/>
    <property type="project" value="UniProtKB-SubCell"/>
</dbReference>
<evidence type="ECO:0000256" key="10">
    <source>
        <dbReference type="ARBA" id="ARBA00023310"/>
    </source>
</evidence>
<keyword evidence="4 11" id="KW-0138">CF(0)</keyword>
<keyword evidence="11" id="KW-1003">Cell membrane</keyword>
<dbReference type="InterPro" id="IPR017692">
    <property type="entry name" value="Alt_ATP_synth_F0_Asu"/>
</dbReference>
<evidence type="ECO:0000313" key="15">
    <source>
        <dbReference type="Proteomes" id="UP000183107"/>
    </source>
</evidence>
<keyword evidence="7 11" id="KW-1133">Transmembrane helix</keyword>
<protein>
    <recommendedName>
        <fullName evidence="11 12">ATP synthase subunit a</fullName>
    </recommendedName>
    <alternativeName>
        <fullName evidence="11">ATP synthase F0 sector subunit a</fullName>
    </alternativeName>
    <alternativeName>
        <fullName evidence="11">F-ATPase subunit 6</fullName>
    </alternativeName>
</protein>
<evidence type="ECO:0000256" key="5">
    <source>
        <dbReference type="ARBA" id="ARBA00022692"/>
    </source>
</evidence>
<dbReference type="RefSeq" id="WP_074793942.1">
    <property type="nucleotide sequence ID" value="NZ_FOVJ01000001.1"/>
</dbReference>
<name>A0A1I4XXY0_9PROT</name>
<gene>
    <name evidence="11" type="primary">atpB</name>
    <name evidence="14" type="ORF">SAMN05216386_0356</name>
</gene>
<dbReference type="Pfam" id="PF00119">
    <property type="entry name" value="ATP-synt_A"/>
    <property type="match status" value="1"/>
</dbReference>
<dbReference type="InterPro" id="IPR045082">
    <property type="entry name" value="ATP_syn_F0_a_bact/chloroplast"/>
</dbReference>
<dbReference type="PANTHER" id="PTHR42823">
    <property type="entry name" value="ATP SYNTHASE SUBUNIT A, CHLOROPLASTIC"/>
    <property type="match status" value="1"/>
</dbReference>
<keyword evidence="5 11" id="KW-0812">Transmembrane</keyword>
<evidence type="ECO:0000256" key="2">
    <source>
        <dbReference type="ARBA" id="ARBA00006810"/>
    </source>
</evidence>
<dbReference type="Proteomes" id="UP000183107">
    <property type="component" value="Unassembled WGS sequence"/>
</dbReference>
<keyword evidence="9 11" id="KW-0472">Membrane</keyword>
<keyword evidence="15" id="KW-1185">Reference proteome</keyword>
<comment type="function">
    <text evidence="11 12">Key component of the proton channel; it plays a direct role in the translocation of protons across the membrane.</text>
</comment>
<feature type="transmembrane region" description="Helical" evidence="11">
    <location>
        <begin position="20"/>
        <end position="39"/>
    </location>
</feature>
<evidence type="ECO:0000256" key="7">
    <source>
        <dbReference type="ARBA" id="ARBA00022989"/>
    </source>
</evidence>
<keyword evidence="8 11" id="KW-0406">Ion transport</keyword>
<keyword evidence="3 11" id="KW-0813">Transport</keyword>
<dbReference type="InterPro" id="IPR000568">
    <property type="entry name" value="ATP_synth_F0_asu"/>
</dbReference>
<feature type="transmembrane region" description="Helical" evidence="11">
    <location>
        <begin position="165"/>
        <end position="187"/>
    </location>
</feature>
<evidence type="ECO:0000256" key="3">
    <source>
        <dbReference type="ARBA" id="ARBA00022448"/>
    </source>
</evidence>
<evidence type="ECO:0000256" key="13">
    <source>
        <dbReference type="SAM" id="MobiDB-lite"/>
    </source>
</evidence>
<feature type="region of interest" description="Disordered" evidence="13">
    <location>
        <begin position="222"/>
        <end position="246"/>
    </location>
</feature>
<dbReference type="AlphaFoldDB" id="A0A1I4XXY0"/>
<dbReference type="NCBIfam" id="TIGR03306">
    <property type="entry name" value="altF1_A"/>
    <property type="match status" value="1"/>
</dbReference>
<evidence type="ECO:0000256" key="8">
    <source>
        <dbReference type="ARBA" id="ARBA00023065"/>
    </source>
</evidence>
<evidence type="ECO:0000256" key="9">
    <source>
        <dbReference type="ARBA" id="ARBA00023136"/>
    </source>
</evidence>
<evidence type="ECO:0000256" key="4">
    <source>
        <dbReference type="ARBA" id="ARBA00022547"/>
    </source>
</evidence>
<dbReference type="HAMAP" id="MF_01393">
    <property type="entry name" value="ATP_synth_a_bact"/>
    <property type="match status" value="1"/>
</dbReference>
<evidence type="ECO:0000256" key="1">
    <source>
        <dbReference type="ARBA" id="ARBA00004141"/>
    </source>
</evidence>
<organism evidence="14 15">
    <name type="scientific">Nitrosospira briensis</name>
    <dbReference type="NCBI Taxonomy" id="35799"/>
    <lineage>
        <taxon>Bacteria</taxon>
        <taxon>Pseudomonadati</taxon>
        <taxon>Pseudomonadota</taxon>
        <taxon>Betaproteobacteria</taxon>
        <taxon>Nitrosomonadales</taxon>
        <taxon>Nitrosomonadaceae</taxon>
        <taxon>Nitrosospira</taxon>
    </lineage>
</organism>
<dbReference type="InterPro" id="IPR023011">
    <property type="entry name" value="ATP_synth_F0_asu_AS"/>
</dbReference>
<dbReference type="GO" id="GO:0045259">
    <property type="term" value="C:proton-transporting ATP synthase complex"/>
    <property type="evidence" value="ECO:0007669"/>
    <property type="project" value="UniProtKB-KW"/>
</dbReference>
<dbReference type="NCBIfam" id="NF004481">
    <property type="entry name" value="PRK05815.2-3"/>
    <property type="match status" value="1"/>
</dbReference>
<dbReference type="PROSITE" id="PS00449">
    <property type="entry name" value="ATPASE_A"/>
    <property type="match status" value="1"/>
</dbReference>
<keyword evidence="6 11" id="KW-0375">Hydrogen ion transport</keyword>
<proteinExistence type="inferred from homology"/>
<feature type="transmembrane region" description="Helical" evidence="11">
    <location>
        <begin position="193"/>
        <end position="216"/>
    </location>
</feature>
<feature type="transmembrane region" description="Helical" evidence="11">
    <location>
        <begin position="107"/>
        <end position="127"/>
    </location>
</feature>
<dbReference type="GO" id="GO:0042777">
    <property type="term" value="P:proton motive force-driven plasma membrane ATP synthesis"/>
    <property type="evidence" value="ECO:0007669"/>
    <property type="project" value="TreeGrafter"/>
</dbReference>
<dbReference type="SUPFAM" id="SSF81336">
    <property type="entry name" value="F1F0 ATP synthase subunit A"/>
    <property type="match status" value="1"/>
</dbReference>
<comment type="similarity">
    <text evidence="2 11 12">Belongs to the ATPase A chain family.</text>
</comment>
<dbReference type="PRINTS" id="PR00123">
    <property type="entry name" value="ATPASEA"/>
</dbReference>
<dbReference type="STRING" id="1266925.GCA_000619905_03025"/>
<accession>A0A1I4XXY0</accession>
<dbReference type="CDD" id="cd00310">
    <property type="entry name" value="ATP-synt_Fo_a_6"/>
    <property type="match status" value="1"/>
</dbReference>
<evidence type="ECO:0000313" key="14">
    <source>
        <dbReference type="EMBL" id="SFN30079.1"/>
    </source>
</evidence>
<dbReference type="GO" id="GO:0046933">
    <property type="term" value="F:proton-transporting ATP synthase activity, rotational mechanism"/>
    <property type="evidence" value="ECO:0007669"/>
    <property type="project" value="UniProtKB-UniRule"/>
</dbReference>
<dbReference type="EMBL" id="FOVJ01000001">
    <property type="protein sequence ID" value="SFN30079.1"/>
    <property type="molecule type" value="Genomic_DNA"/>
</dbReference>
<keyword evidence="10 11" id="KW-0066">ATP synthesis</keyword>
<dbReference type="PANTHER" id="PTHR42823:SF3">
    <property type="entry name" value="ATP SYNTHASE SUBUNIT A, CHLOROPLASTIC"/>
    <property type="match status" value="1"/>
</dbReference>
<evidence type="ECO:0000256" key="6">
    <source>
        <dbReference type="ARBA" id="ARBA00022781"/>
    </source>
</evidence>
<dbReference type="OrthoDB" id="9789241at2"/>
<comment type="subcellular location">
    <subcellularLocation>
        <location evidence="11 12">Cell membrane</location>
        <topology evidence="11 12">Multi-pass membrane protein</topology>
    </subcellularLocation>
    <subcellularLocation>
        <location evidence="1">Membrane</location>
        <topology evidence="1">Multi-pass membrane protein</topology>
    </subcellularLocation>
</comment>
<dbReference type="NCBIfam" id="TIGR01131">
    <property type="entry name" value="ATP_synt_6_or_A"/>
    <property type="match status" value="1"/>
</dbReference>
<evidence type="ECO:0000256" key="11">
    <source>
        <dbReference type="HAMAP-Rule" id="MF_01393"/>
    </source>
</evidence>
<dbReference type="Gene3D" id="1.20.120.220">
    <property type="entry name" value="ATP synthase, F0 complex, subunit A"/>
    <property type="match status" value="1"/>
</dbReference>
<evidence type="ECO:0000256" key="12">
    <source>
        <dbReference type="RuleBase" id="RU000483"/>
    </source>
</evidence>
<feature type="transmembrane region" description="Helical" evidence="11">
    <location>
        <begin position="77"/>
        <end position="101"/>
    </location>
</feature>
<sequence>MHLSPDDIVFWEYGFLKLNATIVYTWGLMLILAAGSKAITRRLSVGLERARWQNLLETVVMAIKKQIEEVGLRQPRIYLGFLGTLFVFVATASLATVIPGYEPPTGSLSTTAALAICVFIAVPLYGIKEQGLTGYLRSYLEPTPLMLPFNIIGEFSRTLALAVRLFGNMMSGTMILAIMLSLAPFIFPIVMSALGLLTGMVQAYIFSILATVYIAAAASSREGAESNGPENLKRGSSQGSIFKDSK</sequence>
<reference evidence="15" key="1">
    <citation type="submission" date="2016-10" db="EMBL/GenBank/DDBJ databases">
        <authorList>
            <person name="Varghese N."/>
        </authorList>
    </citation>
    <scope>NUCLEOTIDE SEQUENCE [LARGE SCALE GENOMIC DNA]</scope>
    <source>
        <strain evidence="15">Nsp8</strain>
    </source>
</reference>
<dbReference type="InterPro" id="IPR035908">
    <property type="entry name" value="F0_ATP_A_sf"/>
</dbReference>